<evidence type="ECO:0000313" key="2">
    <source>
        <dbReference type="Proteomes" id="UP001595075"/>
    </source>
</evidence>
<accession>A0ABR4BV03</accession>
<sequence>MALASMPMYDPNDASWTFPELEFQAPNLDQFQGFDNTSVLGGGRNAQHDILPDRSLHINQQMARANIPAEPYIFEDVDGWLVPEQALIPPSSGQDTSSQSLGVTPPGSGWCIAPRQEKSVPCIKFWFDKKRACSKDSFYSGLCDE</sequence>
<evidence type="ECO:0000313" key="1">
    <source>
        <dbReference type="EMBL" id="KAL2061451.1"/>
    </source>
</evidence>
<dbReference type="EMBL" id="JAZHXI010000019">
    <property type="protein sequence ID" value="KAL2061451.1"/>
    <property type="molecule type" value="Genomic_DNA"/>
</dbReference>
<proteinExistence type="predicted"/>
<reference evidence="1 2" key="1">
    <citation type="journal article" date="2024" name="Commun. Biol.">
        <title>Comparative genomic analysis of thermophilic fungi reveals convergent evolutionary adaptations and gene losses.</title>
        <authorList>
            <person name="Steindorff A.S."/>
            <person name="Aguilar-Pontes M.V."/>
            <person name="Robinson A.J."/>
            <person name="Andreopoulos B."/>
            <person name="LaButti K."/>
            <person name="Kuo A."/>
            <person name="Mondo S."/>
            <person name="Riley R."/>
            <person name="Otillar R."/>
            <person name="Haridas S."/>
            <person name="Lipzen A."/>
            <person name="Grimwood J."/>
            <person name="Schmutz J."/>
            <person name="Clum A."/>
            <person name="Reid I.D."/>
            <person name="Moisan M.C."/>
            <person name="Butler G."/>
            <person name="Nguyen T.T.M."/>
            <person name="Dewar K."/>
            <person name="Conant G."/>
            <person name="Drula E."/>
            <person name="Henrissat B."/>
            <person name="Hansel C."/>
            <person name="Singer S."/>
            <person name="Hutchinson M.I."/>
            <person name="de Vries R.P."/>
            <person name="Natvig D.O."/>
            <person name="Powell A.J."/>
            <person name="Tsang A."/>
            <person name="Grigoriev I.V."/>
        </authorList>
    </citation>
    <scope>NUCLEOTIDE SEQUENCE [LARGE SCALE GENOMIC DNA]</scope>
    <source>
        <strain evidence="1 2">CBS 494.80</strain>
    </source>
</reference>
<organism evidence="1 2">
    <name type="scientific">Oculimacula yallundae</name>
    <dbReference type="NCBI Taxonomy" id="86028"/>
    <lineage>
        <taxon>Eukaryota</taxon>
        <taxon>Fungi</taxon>
        <taxon>Dikarya</taxon>
        <taxon>Ascomycota</taxon>
        <taxon>Pezizomycotina</taxon>
        <taxon>Leotiomycetes</taxon>
        <taxon>Helotiales</taxon>
        <taxon>Ploettnerulaceae</taxon>
        <taxon>Oculimacula</taxon>
    </lineage>
</organism>
<protein>
    <submittedName>
        <fullName evidence="1">Uncharacterized protein</fullName>
    </submittedName>
</protein>
<dbReference type="Proteomes" id="UP001595075">
    <property type="component" value="Unassembled WGS sequence"/>
</dbReference>
<comment type="caution">
    <text evidence="1">The sequence shown here is derived from an EMBL/GenBank/DDBJ whole genome shotgun (WGS) entry which is preliminary data.</text>
</comment>
<keyword evidence="2" id="KW-1185">Reference proteome</keyword>
<gene>
    <name evidence="1" type="ORF">VTL71DRAFT_7724</name>
</gene>
<name>A0ABR4BV03_9HELO</name>